<evidence type="ECO:0000313" key="1">
    <source>
        <dbReference type="EMBL" id="MBW3127817.1"/>
    </source>
</evidence>
<evidence type="ECO:0000313" key="2">
    <source>
        <dbReference type="Proteomes" id="UP000826188"/>
    </source>
</evidence>
<reference evidence="1 2" key="1">
    <citation type="submission" date="2021-07" db="EMBL/GenBank/DDBJ databases">
        <title>Hymenobacter profundi sp. nov., isolated from deep-sea water.</title>
        <authorList>
            <person name="Kim M.K."/>
        </authorList>
    </citation>
    <scope>NUCLEOTIDE SEQUENCE [LARGE SCALE GENOMIC DNA]</scope>
    <source>
        <strain evidence="1 2">M2</strain>
    </source>
</reference>
<protein>
    <recommendedName>
        <fullName evidence="3">Secreted protein</fullName>
    </recommendedName>
</protein>
<evidence type="ECO:0008006" key="3">
    <source>
        <dbReference type="Google" id="ProtNLM"/>
    </source>
</evidence>
<keyword evidence="2" id="KW-1185">Reference proteome</keyword>
<dbReference type="EMBL" id="JAHWGL010000010">
    <property type="protein sequence ID" value="MBW3127817.1"/>
    <property type="molecule type" value="Genomic_DNA"/>
</dbReference>
<organism evidence="1 2">
    <name type="scientific">Hymenobacter profundi</name>
    <dbReference type="NCBI Taxonomy" id="1982110"/>
    <lineage>
        <taxon>Bacteria</taxon>
        <taxon>Pseudomonadati</taxon>
        <taxon>Bacteroidota</taxon>
        <taxon>Cytophagia</taxon>
        <taxon>Cytophagales</taxon>
        <taxon>Hymenobacteraceae</taxon>
        <taxon>Hymenobacter</taxon>
    </lineage>
</organism>
<proteinExistence type="predicted"/>
<accession>A0ABS6WX23</accession>
<sequence>MLLVFPLFFLGVAPPPFRISKRFFYAQCVRRLSPRHQFVGHTLNAPTPYPTPLNTNTLAPNRGCCR</sequence>
<dbReference type="Proteomes" id="UP000826188">
    <property type="component" value="Unassembled WGS sequence"/>
</dbReference>
<name>A0ABS6WX23_9BACT</name>
<comment type="caution">
    <text evidence="1">The sequence shown here is derived from an EMBL/GenBank/DDBJ whole genome shotgun (WGS) entry which is preliminary data.</text>
</comment>
<gene>
    <name evidence="1" type="ORF">KYK14_04615</name>
</gene>